<name>A0P6A4_9PROT</name>
<protein>
    <recommendedName>
        <fullName evidence="2">Coenzyme Q-binding protein COQ10 START domain-containing protein</fullName>
    </recommendedName>
</protein>
<evidence type="ECO:0000256" key="1">
    <source>
        <dbReference type="ARBA" id="ARBA00008918"/>
    </source>
</evidence>
<comment type="caution">
    <text evidence="3">The sequence shown here is derived from an EMBL/GenBank/DDBJ whole genome shotgun (WGS) entry which is preliminary data.</text>
</comment>
<dbReference type="EMBL" id="AAUX01000001">
    <property type="protein sequence ID" value="EAV47064.1"/>
    <property type="molecule type" value="Genomic_DNA"/>
</dbReference>
<dbReference type="GO" id="GO:0045333">
    <property type="term" value="P:cellular respiration"/>
    <property type="evidence" value="ECO:0007669"/>
    <property type="project" value="InterPro"/>
</dbReference>
<organism evidence="3 4">
    <name type="scientific">Methylophilales bacterium HTCC2181</name>
    <dbReference type="NCBI Taxonomy" id="383631"/>
    <lineage>
        <taxon>Bacteria</taxon>
        <taxon>Pseudomonadati</taxon>
        <taxon>Pseudomonadota</taxon>
        <taxon>Betaproteobacteria</taxon>
        <taxon>Nitrosomonadales</taxon>
        <taxon>OM43 clade</taxon>
    </lineage>
</organism>
<dbReference type="PANTHER" id="PTHR12901">
    <property type="entry name" value="SPERM PROTEIN HOMOLOG"/>
    <property type="match status" value="1"/>
</dbReference>
<dbReference type="SUPFAM" id="SSF55961">
    <property type="entry name" value="Bet v1-like"/>
    <property type="match status" value="1"/>
</dbReference>
<dbReference type="InterPro" id="IPR044996">
    <property type="entry name" value="COQ10-like"/>
</dbReference>
<dbReference type="Pfam" id="PF03364">
    <property type="entry name" value="Polyketide_cyc"/>
    <property type="match status" value="1"/>
</dbReference>
<dbReference type="Gene3D" id="3.30.530.20">
    <property type="match status" value="1"/>
</dbReference>
<accession>A0P6A4</accession>
<dbReference type="Proteomes" id="UP000054262">
    <property type="component" value="Unassembled WGS sequence"/>
</dbReference>
<feature type="domain" description="Coenzyme Q-binding protein COQ10 START" evidence="2">
    <location>
        <begin position="1"/>
        <end position="118"/>
    </location>
</feature>
<evidence type="ECO:0000313" key="4">
    <source>
        <dbReference type="Proteomes" id="UP000054262"/>
    </source>
</evidence>
<dbReference type="AlphaFoldDB" id="A0P6A4"/>
<dbReference type="PANTHER" id="PTHR12901:SF10">
    <property type="entry name" value="COENZYME Q-BINDING PROTEIN COQ10, MITOCHONDRIAL"/>
    <property type="match status" value="1"/>
</dbReference>
<proteinExistence type="inferred from homology"/>
<dbReference type="InterPro" id="IPR005031">
    <property type="entry name" value="COQ10_START"/>
</dbReference>
<sequence>MFDLVDNVENYPRFLPWCGGTELLHRDENITRAKIIIHFKGIKQSFTTENHKEHPGLMTINLVDGPFKKLEGEWRFIAIDKESSKIEFELNYEFKNYILEKLIAPAFNMIANTFIDSFVAKANEDENA</sequence>
<dbReference type="GO" id="GO:0048039">
    <property type="term" value="F:ubiquinone binding"/>
    <property type="evidence" value="ECO:0007669"/>
    <property type="project" value="InterPro"/>
</dbReference>
<dbReference type="InterPro" id="IPR023393">
    <property type="entry name" value="START-like_dom_sf"/>
</dbReference>
<keyword evidence="4" id="KW-1185">Reference proteome</keyword>
<evidence type="ECO:0000259" key="2">
    <source>
        <dbReference type="Pfam" id="PF03364"/>
    </source>
</evidence>
<dbReference type="CDD" id="cd07813">
    <property type="entry name" value="COQ10p_like"/>
    <property type="match status" value="1"/>
</dbReference>
<reference evidence="3 4" key="1">
    <citation type="submission" date="2006-11" db="EMBL/GenBank/DDBJ databases">
        <authorList>
            <person name="Giovannoni S."/>
            <person name="Vergin K."/>
            <person name="Ferriera S."/>
            <person name="Johnson J."/>
            <person name="Kravitz S."/>
            <person name="Beeson K."/>
            <person name="Sutton G."/>
            <person name="Rogers Y.-H."/>
            <person name="Friedman R."/>
            <person name="Frazier M."/>
            <person name="Venter J.C."/>
        </authorList>
    </citation>
    <scope>NUCLEOTIDE SEQUENCE [LARGE SCALE GENOMIC DNA]</scope>
    <source>
        <strain evidence="3 4">HTCC2181</strain>
    </source>
</reference>
<comment type="similarity">
    <text evidence="1">Belongs to the ribosome association toxin RatA family.</text>
</comment>
<evidence type="ECO:0000313" key="3">
    <source>
        <dbReference type="EMBL" id="EAV47064.1"/>
    </source>
</evidence>
<gene>
    <name evidence="3" type="ORF">MB2181_03285</name>
</gene>